<keyword evidence="1" id="KW-0812">Transmembrane</keyword>
<dbReference type="EMBL" id="VOBR01000002">
    <property type="protein sequence ID" value="TWP53730.1"/>
    <property type="molecule type" value="Genomic_DNA"/>
</dbReference>
<dbReference type="AlphaFoldDB" id="A0A563F191"/>
<proteinExistence type="predicted"/>
<accession>A0A563F191</accession>
<comment type="caution">
    <text evidence="2">The sequence shown here is derived from an EMBL/GenBank/DDBJ whole genome shotgun (WGS) entry which is preliminary data.</text>
</comment>
<feature type="transmembrane region" description="Helical" evidence="1">
    <location>
        <begin position="333"/>
        <end position="351"/>
    </location>
</feature>
<evidence type="ECO:0000313" key="3">
    <source>
        <dbReference type="Proteomes" id="UP000316639"/>
    </source>
</evidence>
<evidence type="ECO:0000256" key="1">
    <source>
        <dbReference type="SAM" id="Phobius"/>
    </source>
</evidence>
<keyword evidence="1" id="KW-0472">Membrane</keyword>
<dbReference type="Proteomes" id="UP000316639">
    <property type="component" value="Unassembled WGS sequence"/>
</dbReference>
<reference evidence="2 3" key="1">
    <citation type="submission" date="2019-07" db="EMBL/GenBank/DDBJ databases">
        <title>Lentzea xizangensis sp. nov., isolated from Qinghai-Tibetan Plateau Soils.</title>
        <authorList>
            <person name="Huang J."/>
        </authorList>
    </citation>
    <scope>NUCLEOTIDE SEQUENCE [LARGE SCALE GENOMIC DNA]</scope>
    <source>
        <strain evidence="2 3">FXJ1.1311</strain>
    </source>
</reference>
<keyword evidence="1" id="KW-1133">Transmembrane helix</keyword>
<feature type="transmembrane region" description="Helical" evidence="1">
    <location>
        <begin position="630"/>
        <end position="651"/>
    </location>
</feature>
<feature type="transmembrane region" description="Helical" evidence="1">
    <location>
        <begin position="300"/>
        <end position="321"/>
    </location>
</feature>
<feature type="transmembrane region" description="Helical" evidence="1">
    <location>
        <begin position="357"/>
        <end position="382"/>
    </location>
</feature>
<feature type="transmembrane region" description="Helical" evidence="1">
    <location>
        <begin position="582"/>
        <end position="603"/>
    </location>
</feature>
<gene>
    <name evidence="2" type="ORF">FKR81_02945</name>
</gene>
<dbReference type="RefSeq" id="WP_146349326.1">
    <property type="nucleotide sequence ID" value="NZ_VOBR01000002.1"/>
</dbReference>
<evidence type="ECO:0008006" key="4">
    <source>
        <dbReference type="Google" id="ProtNLM"/>
    </source>
</evidence>
<feature type="transmembrane region" description="Helical" evidence="1">
    <location>
        <begin position="254"/>
        <end position="280"/>
    </location>
</feature>
<protein>
    <recommendedName>
        <fullName evidence="4">FtsX-like permease family protein</fullName>
    </recommendedName>
</protein>
<feature type="transmembrane region" description="Helical" evidence="1">
    <location>
        <begin position="403"/>
        <end position="425"/>
    </location>
</feature>
<evidence type="ECO:0000313" key="2">
    <source>
        <dbReference type="EMBL" id="TWP53730.1"/>
    </source>
</evidence>
<dbReference type="OrthoDB" id="3333294at2"/>
<name>A0A563F191_9PSEU</name>
<organism evidence="2 3">
    <name type="scientific">Lentzea tibetensis</name>
    <dbReference type="NCBI Taxonomy" id="2591470"/>
    <lineage>
        <taxon>Bacteria</taxon>
        <taxon>Bacillati</taxon>
        <taxon>Actinomycetota</taxon>
        <taxon>Actinomycetes</taxon>
        <taxon>Pseudonocardiales</taxon>
        <taxon>Pseudonocardiaceae</taxon>
        <taxon>Lentzea</taxon>
    </lineage>
</organism>
<feature type="transmembrane region" description="Helical" evidence="1">
    <location>
        <begin position="663"/>
        <end position="684"/>
    </location>
</feature>
<keyword evidence="3" id="KW-1185">Reference proteome</keyword>
<sequence length="689" mass="72305">MRFAVRLMRNRTLTWSSAIMFVTAAVLVGLFIAVQAFALTQEQVAERDLGRFDAKIDLSAEASPDLASVRGAGGRDVAVSLSSLDIRPSVVDAPVTSYVETDWTAEPFPVRYSLVSGRWPEQPGEVVLNRKGGDTLAVPSATLRVVGVVHDRYSGWNTILAAPGTWAGFSAAGVSATRSVYWNGPADAGAALGGPVVTRQGHQPRSWVERYPLAYRIPALALPLLSVLAIFGLTLAWSRRTATLLHSIGVRQTYAVGVAATAWTMIWTVLGSLAGVGIGMVVRPILARDRDEPLSPLPGLLAPVSQILLVTLVACALYFRTGPRSRTAGSWTTTRRCLAILLGGVIVFQIARTGGVVGAMLLTATVGAAVLLLAPDVVRYLAGLLPRRDPRLRLGGHRLRDRGVSAVAVLTAVLAPPLAMMTLLATEIANQEAKTVPDAAPHQVVVSGRNGIGHAPPAEVLAAVTTRLSGTAIRTRFVADHHLLVVDSAEDVAALDGRPLTPSEVDGLRAGRILTFTDPTWRASAAGVVLAQHAGGAVDAAVVFTNVPDDDAVAAQQAVLDARLGHGFVLVHRPPEPAFIPASLYAVVIGLALIAVVSAATVARTQARTSRGYSARLTAIGVSRRWIRQVLLVESGVAVVVSVVLACVIAIPPMALIGLGVRVPWAQVGLLACVFCLAALMSGVRARAA</sequence>
<feature type="transmembrane region" description="Helical" evidence="1">
    <location>
        <begin position="213"/>
        <end position="233"/>
    </location>
</feature>